<proteinExistence type="predicted"/>
<evidence type="ECO:0008006" key="4">
    <source>
        <dbReference type="Google" id="ProtNLM"/>
    </source>
</evidence>
<dbReference type="Gene3D" id="1.20.1250.20">
    <property type="entry name" value="MFS general substrate transporter like domains"/>
    <property type="match status" value="1"/>
</dbReference>
<keyword evidence="1" id="KW-0472">Membrane</keyword>
<dbReference type="InterPro" id="IPR036259">
    <property type="entry name" value="MFS_trans_sf"/>
</dbReference>
<dbReference type="Proteomes" id="UP001642484">
    <property type="component" value="Unassembled WGS sequence"/>
</dbReference>
<feature type="transmembrane region" description="Helical" evidence="1">
    <location>
        <begin position="95"/>
        <end position="116"/>
    </location>
</feature>
<reference evidence="2 3" key="1">
    <citation type="submission" date="2024-02" db="EMBL/GenBank/DDBJ databases">
        <authorList>
            <person name="Chen Y."/>
            <person name="Shah S."/>
            <person name="Dougan E. K."/>
            <person name="Thang M."/>
            <person name="Chan C."/>
        </authorList>
    </citation>
    <scope>NUCLEOTIDE SEQUENCE [LARGE SCALE GENOMIC DNA]</scope>
</reference>
<evidence type="ECO:0000256" key="1">
    <source>
        <dbReference type="SAM" id="Phobius"/>
    </source>
</evidence>
<feature type="transmembrane region" description="Helical" evidence="1">
    <location>
        <begin position="122"/>
        <end position="144"/>
    </location>
</feature>
<feature type="transmembrane region" description="Helical" evidence="1">
    <location>
        <begin position="30"/>
        <end position="51"/>
    </location>
</feature>
<keyword evidence="1" id="KW-0812">Transmembrane</keyword>
<evidence type="ECO:0000313" key="3">
    <source>
        <dbReference type="Proteomes" id="UP001642484"/>
    </source>
</evidence>
<feature type="transmembrane region" description="Helical" evidence="1">
    <location>
        <begin position="193"/>
        <end position="213"/>
    </location>
</feature>
<sequence>MEATMGEPLLEHSFSKYLGLPKNTVHRGTLLMACLLGVVQYGVVYVFAVVVDELAPYYGLNRSAADELFDMLNYGACALSFVPGLLYDKLGATKAMVIGTCVGALPILLLLNWSWLVGSVDVLIGLKICYLIFGMALSFFQVIATFAPLEAFPVQYLGAVSAAVQVSTSLGATIQSAVFLLLKAHFKDFVYAYYLYMLTCTVGCGVLMAFAFWENGRILHRSKTTIDTDNTDSLGSQLMSVSFAYDCLLFYLGVGFVFSYLDAAGILNALVGLGASRATVAFGIYGALARVVCNLALDFTRTKRCGGPMTYIALSLISLATGLLAVAVAAPSRGSVIAMNIFCSFGAGGLLGITPAALRLSFGSGSLGLIYGLLYVLTSLGIPTWGSLLPRPTQSWSTYCGTGAFMQLLLAVGAILVGAR</sequence>
<feature type="transmembrane region" description="Helical" evidence="1">
    <location>
        <begin position="248"/>
        <end position="271"/>
    </location>
</feature>
<feature type="transmembrane region" description="Helical" evidence="1">
    <location>
        <begin position="370"/>
        <end position="390"/>
    </location>
</feature>
<feature type="transmembrane region" description="Helical" evidence="1">
    <location>
        <begin position="336"/>
        <end position="358"/>
    </location>
</feature>
<dbReference type="Pfam" id="PF07690">
    <property type="entry name" value="MFS_1"/>
    <property type="match status" value="1"/>
</dbReference>
<feature type="transmembrane region" description="Helical" evidence="1">
    <location>
        <begin position="396"/>
        <end position="419"/>
    </location>
</feature>
<accession>A0ABP0NGY2</accession>
<keyword evidence="1" id="KW-1133">Transmembrane helix</keyword>
<dbReference type="InterPro" id="IPR011701">
    <property type="entry name" value="MFS"/>
</dbReference>
<organism evidence="2 3">
    <name type="scientific">Durusdinium trenchii</name>
    <dbReference type="NCBI Taxonomy" id="1381693"/>
    <lineage>
        <taxon>Eukaryota</taxon>
        <taxon>Sar</taxon>
        <taxon>Alveolata</taxon>
        <taxon>Dinophyceae</taxon>
        <taxon>Suessiales</taxon>
        <taxon>Symbiodiniaceae</taxon>
        <taxon>Durusdinium</taxon>
    </lineage>
</organism>
<name>A0ABP0NGY2_9DINO</name>
<gene>
    <name evidence="2" type="ORF">CCMP2556_LOCUS30304</name>
</gene>
<evidence type="ECO:0000313" key="2">
    <source>
        <dbReference type="EMBL" id="CAK9061644.1"/>
    </source>
</evidence>
<feature type="transmembrane region" description="Helical" evidence="1">
    <location>
        <begin position="277"/>
        <end position="297"/>
    </location>
</feature>
<dbReference type="SUPFAM" id="SSF103473">
    <property type="entry name" value="MFS general substrate transporter"/>
    <property type="match status" value="1"/>
</dbReference>
<comment type="caution">
    <text evidence="2">The sequence shown here is derived from an EMBL/GenBank/DDBJ whole genome shotgun (WGS) entry which is preliminary data.</text>
</comment>
<feature type="transmembrane region" description="Helical" evidence="1">
    <location>
        <begin position="156"/>
        <end position="181"/>
    </location>
</feature>
<dbReference type="EMBL" id="CAXAMN010021629">
    <property type="protein sequence ID" value="CAK9061644.1"/>
    <property type="molecule type" value="Genomic_DNA"/>
</dbReference>
<feature type="transmembrane region" description="Helical" evidence="1">
    <location>
        <begin position="309"/>
        <end position="330"/>
    </location>
</feature>
<protein>
    <recommendedName>
        <fullName evidence="4">Major facilitator superfamily (MFS) profile domain-containing protein</fullName>
    </recommendedName>
</protein>
<keyword evidence="3" id="KW-1185">Reference proteome</keyword>